<keyword evidence="9 12" id="KW-0811">Translocation</keyword>
<name>A0A4D7CAN1_9SPHN</name>
<reference evidence="15" key="1">
    <citation type="submission" date="2019-04" db="EMBL/GenBank/DDBJ databases">
        <title>Complete genome sequence of Sphingomonas sp. W1-2-3.</title>
        <authorList>
            <person name="Im W.T."/>
        </authorList>
    </citation>
    <scope>NUCLEOTIDE SEQUENCE [LARGE SCALE GENOMIC DNA]</scope>
    <source>
        <strain evidence="15">W1-2-3</strain>
    </source>
</reference>
<dbReference type="GO" id="GO:0009306">
    <property type="term" value="P:protein secretion"/>
    <property type="evidence" value="ECO:0007669"/>
    <property type="project" value="UniProtKB-UniRule"/>
</dbReference>
<dbReference type="GO" id="GO:0043952">
    <property type="term" value="P:protein transport by the Sec complex"/>
    <property type="evidence" value="ECO:0007669"/>
    <property type="project" value="TreeGrafter"/>
</dbReference>
<evidence type="ECO:0000256" key="11">
    <source>
        <dbReference type="ARBA" id="ARBA00025182"/>
    </source>
</evidence>
<feature type="region of interest" description="Disordered" evidence="13">
    <location>
        <begin position="80"/>
        <end position="142"/>
    </location>
</feature>
<dbReference type="Proteomes" id="UP000298714">
    <property type="component" value="Chromosome"/>
</dbReference>
<keyword evidence="4 12" id="KW-0813">Transport</keyword>
<dbReference type="EMBL" id="CP039704">
    <property type="protein sequence ID" value="QCI80577.1"/>
    <property type="molecule type" value="Genomic_DNA"/>
</dbReference>
<dbReference type="GO" id="GO:0015450">
    <property type="term" value="F:protein-transporting ATPase activity"/>
    <property type="evidence" value="ECO:0007669"/>
    <property type="project" value="UniProtKB-UniRule"/>
</dbReference>
<dbReference type="PANTHER" id="PTHR34182">
    <property type="entry name" value="PROTEIN-EXPORT MEMBRANE PROTEIN SECG"/>
    <property type="match status" value="1"/>
</dbReference>
<dbReference type="InterPro" id="IPR004692">
    <property type="entry name" value="SecG"/>
</dbReference>
<evidence type="ECO:0000256" key="7">
    <source>
        <dbReference type="ARBA" id="ARBA00022927"/>
    </source>
</evidence>
<evidence type="ECO:0000256" key="13">
    <source>
        <dbReference type="SAM" id="MobiDB-lite"/>
    </source>
</evidence>
<comment type="similarity">
    <text evidence="2 12">Belongs to the SecG family.</text>
</comment>
<feature type="compositionally biased region" description="Polar residues" evidence="13">
    <location>
        <begin position="132"/>
        <end position="142"/>
    </location>
</feature>
<dbReference type="NCBIfam" id="TIGR00810">
    <property type="entry name" value="secG"/>
    <property type="match status" value="1"/>
</dbReference>
<evidence type="ECO:0000313" key="15">
    <source>
        <dbReference type="Proteomes" id="UP000298714"/>
    </source>
</evidence>
<sequence>MILVLVFHVFVTIGLVAVILLQRSEGGGLGIGGGGAGGLMTARGAANLLTRLTSILAAVFIANSILLAVMAGYNRSSRSQVEELLNEQPASAPAALPDSAPIAGTAPATPVDAGATGGLPLATPPAAPAEPQGQSVPANDAQ</sequence>
<evidence type="ECO:0000256" key="2">
    <source>
        <dbReference type="ARBA" id="ARBA00008445"/>
    </source>
</evidence>
<dbReference type="AlphaFoldDB" id="A0A4D7CAN1"/>
<dbReference type="KEGG" id="hgn:E6W36_13580"/>
<dbReference type="PRINTS" id="PR01651">
    <property type="entry name" value="SECGEXPORT"/>
</dbReference>
<keyword evidence="10 12" id="KW-0472">Membrane</keyword>
<dbReference type="Pfam" id="PF03840">
    <property type="entry name" value="SecG"/>
    <property type="match status" value="1"/>
</dbReference>
<organism evidence="14 15">
    <name type="scientific">Hankyongella ginsenosidimutans</name>
    <dbReference type="NCBI Taxonomy" id="1763828"/>
    <lineage>
        <taxon>Bacteria</taxon>
        <taxon>Pseudomonadati</taxon>
        <taxon>Pseudomonadota</taxon>
        <taxon>Alphaproteobacteria</taxon>
        <taxon>Sphingomonadales</taxon>
        <taxon>Sphingomonadaceae</taxon>
        <taxon>Hankyongella</taxon>
    </lineage>
</organism>
<feature type="compositionally biased region" description="Low complexity" evidence="13">
    <location>
        <begin position="89"/>
        <end position="103"/>
    </location>
</feature>
<protein>
    <recommendedName>
        <fullName evidence="3 12">Protein-export membrane protein SecG</fullName>
    </recommendedName>
</protein>
<keyword evidence="6 12" id="KW-0812">Transmembrane</keyword>
<dbReference type="GO" id="GO:0005886">
    <property type="term" value="C:plasma membrane"/>
    <property type="evidence" value="ECO:0007669"/>
    <property type="project" value="UniProtKB-SubCell"/>
</dbReference>
<evidence type="ECO:0000256" key="5">
    <source>
        <dbReference type="ARBA" id="ARBA00022475"/>
    </source>
</evidence>
<evidence type="ECO:0000256" key="3">
    <source>
        <dbReference type="ARBA" id="ARBA00017876"/>
    </source>
</evidence>
<dbReference type="GO" id="GO:0065002">
    <property type="term" value="P:intracellular protein transmembrane transport"/>
    <property type="evidence" value="ECO:0007669"/>
    <property type="project" value="TreeGrafter"/>
</dbReference>
<evidence type="ECO:0000256" key="4">
    <source>
        <dbReference type="ARBA" id="ARBA00022448"/>
    </source>
</evidence>
<comment type="caution">
    <text evidence="12">Lacks conserved residue(s) required for the propagation of feature annotation.</text>
</comment>
<comment type="function">
    <text evidence="11 12">Involved in protein export. Participates in an early event of protein translocation.</text>
</comment>
<evidence type="ECO:0000256" key="1">
    <source>
        <dbReference type="ARBA" id="ARBA00004651"/>
    </source>
</evidence>
<gene>
    <name evidence="14" type="primary">secG</name>
    <name evidence="14" type="ORF">E6W36_13580</name>
</gene>
<proteinExistence type="inferred from homology"/>
<keyword evidence="7 12" id="KW-0653">Protein transport</keyword>
<keyword evidence="15" id="KW-1185">Reference proteome</keyword>
<comment type="subcellular location">
    <subcellularLocation>
        <location evidence="1 12">Cell membrane</location>
        <topology evidence="1 12">Multi-pass membrane protein</topology>
    </subcellularLocation>
</comment>
<accession>A0A4D7CAN1</accession>
<dbReference type="PANTHER" id="PTHR34182:SF1">
    <property type="entry name" value="PROTEIN-EXPORT MEMBRANE PROTEIN SECG"/>
    <property type="match status" value="1"/>
</dbReference>
<evidence type="ECO:0000256" key="9">
    <source>
        <dbReference type="ARBA" id="ARBA00023010"/>
    </source>
</evidence>
<evidence type="ECO:0000256" key="10">
    <source>
        <dbReference type="ARBA" id="ARBA00023136"/>
    </source>
</evidence>
<evidence type="ECO:0000256" key="12">
    <source>
        <dbReference type="RuleBase" id="RU365087"/>
    </source>
</evidence>
<feature type="transmembrane region" description="Helical" evidence="12">
    <location>
        <begin position="50"/>
        <end position="73"/>
    </location>
</feature>
<evidence type="ECO:0000256" key="6">
    <source>
        <dbReference type="ARBA" id="ARBA00022692"/>
    </source>
</evidence>
<keyword evidence="5 12" id="KW-1003">Cell membrane</keyword>
<evidence type="ECO:0000256" key="8">
    <source>
        <dbReference type="ARBA" id="ARBA00022989"/>
    </source>
</evidence>
<evidence type="ECO:0000313" key="14">
    <source>
        <dbReference type="EMBL" id="QCI80577.1"/>
    </source>
</evidence>
<keyword evidence="8 12" id="KW-1133">Transmembrane helix</keyword>